<accession>A0A8H6Y7K3</accession>
<dbReference type="Gene3D" id="1.20.1280.50">
    <property type="match status" value="1"/>
</dbReference>
<evidence type="ECO:0000313" key="3">
    <source>
        <dbReference type="Proteomes" id="UP000623467"/>
    </source>
</evidence>
<gene>
    <name evidence="2" type="ORF">MSAN_01493400</name>
</gene>
<feature type="coiled-coil region" evidence="1">
    <location>
        <begin position="10"/>
        <end position="37"/>
    </location>
</feature>
<evidence type="ECO:0000256" key="1">
    <source>
        <dbReference type="SAM" id="Coils"/>
    </source>
</evidence>
<dbReference type="OrthoDB" id="3365698at2759"/>
<keyword evidence="3" id="KW-1185">Reference proteome</keyword>
<reference evidence="2" key="1">
    <citation type="submission" date="2020-05" db="EMBL/GenBank/DDBJ databases">
        <title>Mycena genomes resolve the evolution of fungal bioluminescence.</title>
        <authorList>
            <person name="Tsai I.J."/>
        </authorList>
    </citation>
    <scope>NUCLEOTIDE SEQUENCE</scope>
    <source>
        <strain evidence="2">160909Yilan</strain>
    </source>
</reference>
<sequence>MMSAPLRRRLAELDAQIVEQKRVLDELQRTRSDVERELHATATFPVLKLPTEITAEIFLCCLPLFLPLRIPHATFSAPINLARVCQLWRNIVLATPALWSKLDVWVDELSTKVVSQPGLIEGRIDRWFSLARNCPLSFDFHCLGQPFELGRLRGIIHRWSHRIRYIHLHFGPAPLTPAP</sequence>
<proteinExistence type="predicted"/>
<dbReference type="AlphaFoldDB" id="A0A8H6Y7K3"/>
<evidence type="ECO:0008006" key="4">
    <source>
        <dbReference type="Google" id="ProtNLM"/>
    </source>
</evidence>
<organism evidence="2 3">
    <name type="scientific">Mycena sanguinolenta</name>
    <dbReference type="NCBI Taxonomy" id="230812"/>
    <lineage>
        <taxon>Eukaryota</taxon>
        <taxon>Fungi</taxon>
        <taxon>Dikarya</taxon>
        <taxon>Basidiomycota</taxon>
        <taxon>Agaricomycotina</taxon>
        <taxon>Agaricomycetes</taxon>
        <taxon>Agaricomycetidae</taxon>
        <taxon>Agaricales</taxon>
        <taxon>Marasmiineae</taxon>
        <taxon>Mycenaceae</taxon>
        <taxon>Mycena</taxon>
    </lineage>
</organism>
<comment type="caution">
    <text evidence="2">The sequence shown here is derived from an EMBL/GenBank/DDBJ whole genome shotgun (WGS) entry which is preliminary data.</text>
</comment>
<dbReference type="EMBL" id="JACAZH010000011">
    <property type="protein sequence ID" value="KAF7355755.1"/>
    <property type="molecule type" value="Genomic_DNA"/>
</dbReference>
<keyword evidence="1" id="KW-0175">Coiled coil</keyword>
<dbReference type="Proteomes" id="UP000623467">
    <property type="component" value="Unassembled WGS sequence"/>
</dbReference>
<protein>
    <recommendedName>
        <fullName evidence="4">F-box domain-containing protein</fullName>
    </recommendedName>
</protein>
<evidence type="ECO:0000313" key="2">
    <source>
        <dbReference type="EMBL" id="KAF7355755.1"/>
    </source>
</evidence>
<name>A0A8H6Y7K3_9AGAR</name>